<organism evidence="1 2">
    <name type="scientific">Rhodovulum marinum</name>
    <dbReference type="NCBI Taxonomy" id="320662"/>
    <lineage>
        <taxon>Bacteria</taxon>
        <taxon>Pseudomonadati</taxon>
        <taxon>Pseudomonadota</taxon>
        <taxon>Alphaproteobacteria</taxon>
        <taxon>Rhodobacterales</taxon>
        <taxon>Paracoccaceae</taxon>
        <taxon>Rhodovulum</taxon>
    </lineage>
</organism>
<dbReference type="AlphaFoldDB" id="A0A4R2Q991"/>
<comment type="caution">
    <text evidence="1">The sequence shown here is derived from an EMBL/GenBank/DDBJ whole genome shotgun (WGS) entry which is preliminary data.</text>
</comment>
<keyword evidence="2" id="KW-1185">Reference proteome</keyword>
<evidence type="ECO:0000313" key="2">
    <source>
        <dbReference type="Proteomes" id="UP000294835"/>
    </source>
</evidence>
<dbReference type="RefSeq" id="WP_132461194.1">
    <property type="nucleotide sequence ID" value="NZ_SLXP01000002.1"/>
</dbReference>
<dbReference type="Proteomes" id="UP000294835">
    <property type="component" value="Unassembled WGS sequence"/>
</dbReference>
<protein>
    <submittedName>
        <fullName evidence="1">Uncharacterized protein</fullName>
    </submittedName>
</protein>
<accession>A0A4R2Q991</accession>
<evidence type="ECO:0000313" key="1">
    <source>
        <dbReference type="EMBL" id="TCP43361.1"/>
    </source>
</evidence>
<sequence>MSDAHLTDHEWKLKMAREGKAIYVPGKTDEQVKAELKAETMTDPKDTPVTFTVTERDLEHYYSAFYASQKALHKAVATLEHLAQSDDDALGATGWAVAELAAKGLEEMAEAADKRFQEFATAVRLAAMRSRGEIE</sequence>
<name>A0A4R2Q991_9RHOB</name>
<dbReference type="OrthoDB" id="7877251at2"/>
<dbReference type="EMBL" id="SLXP01000002">
    <property type="protein sequence ID" value="TCP43361.1"/>
    <property type="molecule type" value="Genomic_DNA"/>
</dbReference>
<gene>
    <name evidence="1" type="ORF">EV662_102559</name>
</gene>
<proteinExistence type="predicted"/>
<reference evidence="1 2" key="1">
    <citation type="submission" date="2019-03" db="EMBL/GenBank/DDBJ databases">
        <title>Genomic Encyclopedia of Type Strains, Phase IV (KMG-IV): sequencing the most valuable type-strain genomes for metagenomic binning, comparative biology and taxonomic classification.</title>
        <authorList>
            <person name="Goeker M."/>
        </authorList>
    </citation>
    <scope>NUCLEOTIDE SEQUENCE [LARGE SCALE GENOMIC DNA]</scope>
    <source>
        <strain evidence="1 2">DSM 18063</strain>
    </source>
</reference>